<organism evidence="1 2">
    <name type="scientific">Daphnia pulex</name>
    <name type="common">Water flea</name>
    <dbReference type="NCBI Taxonomy" id="6669"/>
    <lineage>
        <taxon>Eukaryota</taxon>
        <taxon>Metazoa</taxon>
        <taxon>Ecdysozoa</taxon>
        <taxon>Arthropoda</taxon>
        <taxon>Crustacea</taxon>
        <taxon>Branchiopoda</taxon>
        <taxon>Diplostraca</taxon>
        <taxon>Cladocera</taxon>
        <taxon>Anomopoda</taxon>
        <taxon>Daphniidae</taxon>
        <taxon>Daphnia</taxon>
    </lineage>
</organism>
<proteinExistence type="predicted"/>
<accession>E9GHE5</accession>
<dbReference type="KEGG" id="dpx:DAPPUDRAFT_242787"/>
<evidence type="ECO:0000313" key="1">
    <source>
        <dbReference type="EMBL" id="EFX81193.1"/>
    </source>
</evidence>
<name>E9GHE5_DAPPU</name>
<dbReference type="EMBL" id="GL732544">
    <property type="protein sequence ID" value="EFX81193.1"/>
    <property type="molecule type" value="Genomic_DNA"/>
</dbReference>
<dbReference type="HOGENOM" id="CLU_788135_0_0_1"/>
<dbReference type="PhylomeDB" id="E9GHE5"/>
<dbReference type="Proteomes" id="UP000000305">
    <property type="component" value="Unassembled WGS sequence"/>
</dbReference>
<gene>
    <name evidence="1" type="ORF">DAPPUDRAFT_242787</name>
</gene>
<sequence>MSKPRWTRIPPCAAHKKLEKMFEYSKIANDANASSVWHLDSEFQKFKLDVFRTAFNEIRNKHGCELRKEDGSSSSADHGSDTCSNIVPSKRFKLEFESDAIADEESLDSHLEFQNHPILMEVYLDHVTQNKKLIIVAYLPGGATEGDFNLLGAGLGSNIARITYKWPEACYNIDRLFRKSIASGALPDCHPKIVALKRGLQRNRASMSKAPVGVISLNLPISVLTSESSIDVKGGLDKENGTSQGSKKYHTTLSSGRALVAAPVWVLSYINRIFGGTDPSHCHYPLYAGGAVSLRALEVQARPPLLPEATRSHVPRNQRSWHRRVAYTSRLQGWEECKESKIIEEVCLPRPY</sequence>
<keyword evidence="2" id="KW-1185">Reference proteome</keyword>
<dbReference type="AlphaFoldDB" id="E9GHE5"/>
<dbReference type="InParanoid" id="E9GHE5"/>
<reference evidence="1 2" key="1">
    <citation type="journal article" date="2011" name="Science">
        <title>The ecoresponsive genome of Daphnia pulex.</title>
        <authorList>
            <person name="Colbourne J.K."/>
            <person name="Pfrender M.E."/>
            <person name="Gilbert D."/>
            <person name="Thomas W.K."/>
            <person name="Tucker A."/>
            <person name="Oakley T.H."/>
            <person name="Tokishita S."/>
            <person name="Aerts A."/>
            <person name="Arnold G.J."/>
            <person name="Basu M.K."/>
            <person name="Bauer D.J."/>
            <person name="Caceres C.E."/>
            <person name="Carmel L."/>
            <person name="Casola C."/>
            <person name="Choi J.H."/>
            <person name="Detter J.C."/>
            <person name="Dong Q."/>
            <person name="Dusheyko S."/>
            <person name="Eads B.D."/>
            <person name="Frohlich T."/>
            <person name="Geiler-Samerotte K.A."/>
            <person name="Gerlach D."/>
            <person name="Hatcher P."/>
            <person name="Jogdeo S."/>
            <person name="Krijgsveld J."/>
            <person name="Kriventseva E.V."/>
            <person name="Kultz D."/>
            <person name="Laforsch C."/>
            <person name="Lindquist E."/>
            <person name="Lopez J."/>
            <person name="Manak J.R."/>
            <person name="Muller J."/>
            <person name="Pangilinan J."/>
            <person name="Patwardhan R.P."/>
            <person name="Pitluck S."/>
            <person name="Pritham E.J."/>
            <person name="Rechtsteiner A."/>
            <person name="Rho M."/>
            <person name="Rogozin I.B."/>
            <person name="Sakarya O."/>
            <person name="Salamov A."/>
            <person name="Schaack S."/>
            <person name="Shapiro H."/>
            <person name="Shiga Y."/>
            <person name="Skalitzky C."/>
            <person name="Smith Z."/>
            <person name="Souvorov A."/>
            <person name="Sung W."/>
            <person name="Tang Z."/>
            <person name="Tsuchiya D."/>
            <person name="Tu H."/>
            <person name="Vos H."/>
            <person name="Wang M."/>
            <person name="Wolf Y.I."/>
            <person name="Yamagata H."/>
            <person name="Yamada T."/>
            <person name="Ye Y."/>
            <person name="Shaw J.R."/>
            <person name="Andrews J."/>
            <person name="Crease T.J."/>
            <person name="Tang H."/>
            <person name="Lucas S.M."/>
            <person name="Robertson H.M."/>
            <person name="Bork P."/>
            <person name="Koonin E.V."/>
            <person name="Zdobnov E.M."/>
            <person name="Grigoriev I.V."/>
            <person name="Lynch M."/>
            <person name="Boore J.L."/>
        </authorList>
    </citation>
    <scope>NUCLEOTIDE SEQUENCE [LARGE SCALE GENOMIC DNA]</scope>
</reference>
<protein>
    <submittedName>
        <fullName evidence="1">Uncharacterized protein</fullName>
    </submittedName>
</protein>
<evidence type="ECO:0000313" key="2">
    <source>
        <dbReference type="Proteomes" id="UP000000305"/>
    </source>
</evidence>